<organism evidence="1">
    <name type="scientific">Opuntia streptacantha</name>
    <name type="common">Prickly pear cactus</name>
    <name type="synonym">Opuntia cardona</name>
    <dbReference type="NCBI Taxonomy" id="393608"/>
    <lineage>
        <taxon>Eukaryota</taxon>
        <taxon>Viridiplantae</taxon>
        <taxon>Streptophyta</taxon>
        <taxon>Embryophyta</taxon>
        <taxon>Tracheophyta</taxon>
        <taxon>Spermatophyta</taxon>
        <taxon>Magnoliopsida</taxon>
        <taxon>eudicotyledons</taxon>
        <taxon>Gunneridae</taxon>
        <taxon>Pentapetalae</taxon>
        <taxon>Caryophyllales</taxon>
        <taxon>Cactineae</taxon>
        <taxon>Cactaceae</taxon>
        <taxon>Opuntioideae</taxon>
        <taxon>Opuntia</taxon>
    </lineage>
</organism>
<proteinExistence type="predicted"/>
<reference evidence="1" key="1">
    <citation type="journal article" date="2013" name="J. Plant Res.">
        <title>Effect of fungi and light on seed germination of three Opuntia species from semiarid lands of central Mexico.</title>
        <authorList>
            <person name="Delgado-Sanchez P."/>
            <person name="Jimenez-Bremont J.F."/>
            <person name="Guerrero-Gonzalez Mde L."/>
            <person name="Flores J."/>
        </authorList>
    </citation>
    <scope>NUCLEOTIDE SEQUENCE</scope>
    <source>
        <tissue evidence="1">Cladode</tissue>
    </source>
</reference>
<evidence type="ECO:0000313" key="1">
    <source>
        <dbReference type="EMBL" id="MBA4649001.1"/>
    </source>
</evidence>
<dbReference type="EMBL" id="GISG01157955">
    <property type="protein sequence ID" value="MBA4649001.1"/>
    <property type="molecule type" value="Transcribed_RNA"/>
</dbReference>
<dbReference type="AlphaFoldDB" id="A0A7C9DQI6"/>
<protein>
    <submittedName>
        <fullName evidence="1">Uncharacterized protein</fullName>
    </submittedName>
</protein>
<sequence>MIREPLPKLEVSLPPAKYCLTASYTPNMAALPGTSRARVGTKPLKRPLTPASEITCLATSIGPPYFTATVAVPAPAKALWACNLHLTNSVGQAKNATAAPAPAPATTCWPTVRGTPGSDLKRASICPLTEKRTALKAATVASGAPIPLYKPRGPSAANVCLTASIAPENLGGWPGSGVGWLWSFTLMVSKGCPTIS</sequence>
<name>A0A7C9DQI6_OPUST</name>
<accession>A0A7C9DQI6</accession>
<reference evidence="1" key="2">
    <citation type="submission" date="2020-07" db="EMBL/GenBank/DDBJ databases">
        <authorList>
            <person name="Vera ALvarez R."/>
            <person name="Arias-Moreno D.M."/>
            <person name="Jimenez-Jacinto V."/>
            <person name="Jimenez-Bremont J.F."/>
            <person name="Swaminathan K."/>
            <person name="Moose S.P."/>
            <person name="Guerrero-Gonzalez M.L."/>
            <person name="Marino-Ramirez L."/>
            <person name="Landsman D."/>
            <person name="Rodriguez-Kessler M."/>
            <person name="Delgado-Sanchez P."/>
        </authorList>
    </citation>
    <scope>NUCLEOTIDE SEQUENCE</scope>
    <source>
        <tissue evidence="1">Cladode</tissue>
    </source>
</reference>